<organism evidence="1">
    <name type="scientific">bioreactor metagenome</name>
    <dbReference type="NCBI Taxonomy" id="1076179"/>
    <lineage>
        <taxon>unclassified sequences</taxon>
        <taxon>metagenomes</taxon>
        <taxon>ecological metagenomes</taxon>
    </lineage>
</organism>
<dbReference type="EMBL" id="VSSQ01039333">
    <property type="protein sequence ID" value="MPM92384.1"/>
    <property type="molecule type" value="Genomic_DNA"/>
</dbReference>
<dbReference type="AlphaFoldDB" id="A0A645DSC6"/>
<protein>
    <submittedName>
        <fullName evidence="1">Uncharacterized protein</fullName>
    </submittedName>
</protein>
<name>A0A645DSC6_9ZZZZ</name>
<proteinExistence type="predicted"/>
<sequence length="95" mass="10794">MGFLNGRNAGEGVGNAGKALFFRNFRKGGIGVAKFLQLVVPRHPQKRRHILRRVHGVAAVDLHRLAGKLSQMLVEHLRVLLLLIRREQKRRLDDV</sequence>
<comment type="caution">
    <text evidence="1">The sequence shown here is derived from an EMBL/GenBank/DDBJ whole genome shotgun (WGS) entry which is preliminary data.</text>
</comment>
<evidence type="ECO:0000313" key="1">
    <source>
        <dbReference type="EMBL" id="MPM92384.1"/>
    </source>
</evidence>
<gene>
    <name evidence="1" type="ORF">SDC9_139519</name>
</gene>
<reference evidence="1" key="1">
    <citation type="submission" date="2019-08" db="EMBL/GenBank/DDBJ databases">
        <authorList>
            <person name="Kucharzyk K."/>
            <person name="Murdoch R.W."/>
            <person name="Higgins S."/>
            <person name="Loffler F."/>
        </authorList>
    </citation>
    <scope>NUCLEOTIDE SEQUENCE</scope>
</reference>
<accession>A0A645DSC6</accession>